<dbReference type="Proteomes" id="UP000215335">
    <property type="component" value="Unassembled WGS sequence"/>
</dbReference>
<organism evidence="1 2">
    <name type="scientific">Trichomalopsis sarcophagae</name>
    <dbReference type="NCBI Taxonomy" id="543379"/>
    <lineage>
        <taxon>Eukaryota</taxon>
        <taxon>Metazoa</taxon>
        <taxon>Ecdysozoa</taxon>
        <taxon>Arthropoda</taxon>
        <taxon>Hexapoda</taxon>
        <taxon>Insecta</taxon>
        <taxon>Pterygota</taxon>
        <taxon>Neoptera</taxon>
        <taxon>Endopterygota</taxon>
        <taxon>Hymenoptera</taxon>
        <taxon>Apocrita</taxon>
        <taxon>Proctotrupomorpha</taxon>
        <taxon>Chalcidoidea</taxon>
        <taxon>Pteromalidae</taxon>
        <taxon>Pteromalinae</taxon>
        <taxon>Trichomalopsis</taxon>
    </lineage>
</organism>
<gene>
    <name evidence="1" type="ORF">TSAR_002225</name>
</gene>
<evidence type="ECO:0000313" key="1">
    <source>
        <dbReference type="EMBL" id="OXU19188.1"/>
    </source>
</evidence>
<dbReference type="AlphaFoldDB" id="A0A232ELI7"/>
<accession>A0A232ELI7</accession>
<evidence type="ECO:0000313" key="2">
    <source>
        <dbReference type="Proteomes" id="UP000215335"/>
    </source>
</evidence>
<keyword evidence="2" id="KW-1185">Reference proteome</keyword>
<reference evidence="1 2" key="1">
    <citation type="journal article" date="2017" name="Curr. Biol.">
        <title>The Evolution of Venom by Co-option of Single-Copy Genes.</title>
        <authorList>
            <person name="Martinson E.O."/>
            <person name="Mrinalini"/>
            <person name="Kelkar Y.D."/>
            <person name="Chang C.H."/>
            <person name="Werren J.H."/>
        </authorList>
    </citation>
    <scope>NUCLEOTIDE SEQUENCE [LARGE SCALE GENOMIC DNA]</scope>
    <source>
        <strain evidence="1 2">Alberta</strain>
        <tissue evidence="1">Whole body</tissue>
    </source>
</reference>
<proteinExistence type="predicted"/>
<name>A0A232ELI7_9HYME</name>
<dbReference type="EMBL" id="NNAY01003565">
    <property type="protein sequence ID" value="OXU19188.1"/>
    <property type="molecule type" value="Genomic_DNA"/>
</dbReference>
<comment type="caution">
    <text evidence="1">The sequence shown here is derived from an EMBL/GenBank/DDBJ whole genome shotgun (WGS) entry which is preliminary data.</text>
</comment>
<sequence length="60" mass="7557">MRFSPNKYTWLSFREIKNWYDSKINFHEKLLYMPRSIKFSVPFVYYRQNSFWITAPTLIR</sequence>
<protein>
    <submittedName>
        <fullName evidence="1">Uncharacterized protein</fullName>
    </submittedName>
</protein>